<proteinExistence type="predicted"/>
<dbReference type="PROSITE" id="PS51850">
    <property type="entry name" value="KARI_N"/>
    <property type="match status" value="1"/>
</dbReference>
<keyword evidence="3" id="KW-1185">Reference proteome</keyword>
<dbReference type="InterPro" id="IPR036291">
    <property type="entry name" value="NAD(P)-bd_dom_sf"/>
</dbReference>
<dbReference type="Pfam" id="PF07991">
    <property type="entry name" value="KARI_N"/>
    <property type="match status" value="1"/>
</dbReference>
<dbReference type="AlphaFoldDB" id="A0A917NXQ5"/>
<organism evidence="2 3">
    <name type="scientific">Streptomyces brasiliensis</name>
    <dbReference type="NCBI Taxonomy" id="1954"/>
    <lineage>
        <taxon>Bacteria</taxon>
        <taxon>Bacillati</taxon>
        <taxon>Actinomycetota</taxon>
        <taxon>Actinomycetes</taxon>
        <taxon>Kitasatosporales</taxon>
        <taxon>Streptomycetaceae</taxon>
        <taxon>Streptomyces</taxon>
    </lineage>
</organism>
<comment type="caution">
    <text evidence="2">The sequence shown here is derived from an EMBL/GenBank/DDBJ whole genome shotgun (WGS) entry which is preliminary data.</text>
</comment>
<dbReference type="Proteomes" id="UP000657574">
    <property type="component" value="Unassembled WGS sequence"/>
</dbReference>
<accession>A0A917NXQ5</accession>
<dbReference type="EMBL" id="BMQA01000023">
    <property type="protein sequence ID" value="GGJ38676.1"/>
    <property type="molecule type" value="Genomic_DNA"/>
</dbReference>
<dbReference type="PANTHER" id="PTHR21371">
    <property type="entry name" value="KETOL-ACID REDUCTOISOMERASE, MITOCHONDRIAL"/>
    <property type="match status" value="1"/>
</dbReference>
<sequence length="92" mass="9482">MQPEFTSRQTSCAATDAAAVNPAGVNVCVVAPKGPGRLVRRQYEEGRGVPCPVAVEQDATGNAFALSYAKSIGGTRARVIRTACVCAGFPAL</sequence>
<dbReference type="GO" id="GO:0005829">
    <property type="term" value="C:cytosol"/>
    <property type="evidence" value="ECO:0007669"/>
    <property type="project" value="TreeGrafter"/>
</dbReference>
<dbReference type="Gene3D" id="3.40.50.720">
    <property type="entry name" value="NAD(P)-binding Rossmann-like Domain"/>
    <property type="match status" value="1"/>
</dbReference>
<dbReference type="GO" id="GO:0004455">
    <property type="term" value="F:ketol-acid reductoisomerase activity"/>
    <property type="evidence" value="ECO:0007669"/>
    <property type="project" value="TreeGrafter"/>
</dbReference>
<name>A0A917NXQ5_9ACTN</name>
<evidence type="ECO:0000313" key="3">
    <source>
        <dbReference type="Proteomes" id="UP000657574"/>
    </source>
</evidence>
<dbReference type="GO" id="GO:0009097">
    <property type="term" value="P:isoleucine biosynthetic process"/>
    <property type="evidence" value="ECO:0007669"/>
    <property type="project" value="TreeGrafter"/>
</dbReference>
<dbReference type="SUPFAM" id="SSF51735">
    <property type="entry name" value="NAD(P)-binding Rossmann-fold domains"/>
    <property type="match status" value="1"/>
</dbReference>
<feature type="domain" description="KARI N-terminal Rossmann" evidence="1">
    <location>
        <begin position="1"/>
        <end position="82"/>
    </location>
</feature>
<evidence type="ECO:0000313" key="2">
    <source>
        <dbReference type="EMBL" id="GGJ38676.1"/>
    </source>
</evidence>
<gene>
    <name evidence="2" type="ORF">GCM10010121_057230</name>
</gene>
<reference evidence="2" key="2">
    <citation type="submission" date="2020-09" db="EMBL/GenBank/DDBJ databases">
        <authorList>
            <person name="Sun Q."/>
            <person name="Ohkuma M."/>
        </authorList>
    </citation>
    <scope>NUCLEOTIDE SEQUENCE</scope>
    <source>
        <strain evidence="2">JCM 3086</strain>
    </source>
</reference>
<dbReference type="GO" id="GO:0009099">
    <property type="term" value="P:L-valine biosynthetic process"/>
    <property type="evidence" value="ECO:0007669"/>
    <property type="project" value="TreeGrafter"/>
</dbReference>
<protein>
    <recommendedName>
        <fullName evidence="1">KARI N-terminal Rossmann domain-containing protein</fullName>
    </recommendedName>
</protein>
<reference evidence="2" key="1">
    <citation type="journal article" date="2014" name="Int. J. Syst. Evol. Microbiol.">
        <title>Complete genome sequence of Corynebacterium casei LMG S-19264T (=DSM 44701T), isolated from a smear-ripened cheese.</title>
        <authorList>
            <consortium name="US DOE Joint Genome Institute (JGI-PGF)"/>
            <person name="Walter F."/>
            <person name="Albersmeier A."/>
            <person name="Kalinowski J."/>
            <person name="Ruckert C."/>
        </authorList>
    </citation>
    <scope>NUCLEOTIDE SEQUENCE</scope>
    <source>
        <strain evidence="2">JCM 3086</strain>
    </source>
</reference>
<evidence type="ECO:0000259" key="1">
    <source>
        <dbReference type="PROSITE" id="PS51850"/>
    </source>
</evidence>
<dbReference type="PANTHER" id="PTHR21371:SF1">
    <property type="entry name" value="KETOL-ACID REDUCTOISOMERASE, MITOCHONDRIAL"/>
    <property type="match status" value="1"/>
</dbReference>
<dbReference type="InterPro" id="IPR013116">
    <property type="entry name" value="KARI_N"/>
</dbReference>
<dbReference type="InterPro" id="IPR013023">
    <property type="entry name" value="KARI"/>
</dbReference>